<sequence length="231" mass="23273">MAMLSSLTNLDAAASRQSTSTPPRRRVAPVLAGVGYSLAWIAGLTVASASTDVTSTGAALVADSAGHEVASITQYVLTEGVAAVLLAVVVVLLGRAVGEHRGSRLLTGTGLVAAGISLVQCALGVTLAGWAAPGGHADVAGALFETVNRLDGLKMFVLAAMALAGAGLARRAAILPHWFGYLGLALAVTLVASGVGYLFLMSTAALAAYVSLPLLLVWVTTAGLLVRRTGR</sequence>
<accession>A0A1C4VSH2</accession>
<evidence type="ECO:0000256" key="1">
    <source>
        <dbReference type="SAM" id="Phobius"/>
    </source>
</evidence>
<name>A0A1C4VSH2_9ACTN</name>
<reference evidence="3" key="1">
    <citation type="submission" date="2016-06" db="EMBL/GenBank/DDBJ databases">
        <authorList>
            <person name="Varghese N."/>
            <person name="Submissions Spin"/>
        </authorList>
    </citation>
    <scope>NUCLEOTIDE SEQUENCE [LARGE SCALE GENOMIC DNA]</scope>
    <source>
        <strain evidence="3">DSM 44875</strain>
    </source>
</reference>
<evidence type="ECO:0000313" key="3">
    <source>
        <dbReference type="Proteomes" id="UP000198243"/>
    </source>
</evidence>
<dbReference type="Proteomes" id="UP000198243">
    <property type="component" value="Chromosome I"/>
</dbReference>
<dbReference type="EMBL" id="LT607412">
    <property type="protein sequence ID" value="SCE86761.1"/>
    <property type="molecule type" value="Genomic_DNA"/>
</dbReference>
<keyword evidence="1" id="KW-0812">Transmembrane</keyword>
<protein>
    <recommendedName>
        <fullName evidence="4">DUF4386 domain-containing protein</fullName>
    </recommendedName>
</protein>
<dbReference type="OrthoDB" id="3396403at2"/>
<evidence type="ECO:0000313" key="2">
    <source>
        <dbReference type="EMBL" id="SCE86761.1"/>
    </source>
</evidence>
<evidence type="ECO:0008006" key="4">
    <source>
        <dbReference type="Google" id="ProtNLM"/>
    </source>
</evidence>
<organism evidence="2 3">
    <name type="scientific">Micromonospora coriariae</name>
    <dbReference type="NCBI Taxonomy" id="285665"/>
    <lineage>
        <taxon>Bacteria</taxon>
        <taxon>Bacillati</taxon>
        <taxon>Actinomycetota</taxon>
        <taxon>Actinomycetes</taxon>
        <taxon>Micromonosporales</taxon>
        <taxon>Micromonosporaceae</taxon>
        <taxon>Micromonospora</taxon>
    </lineage>
</organism>
<dbReference type="AlphaFoldDB" id="A0A1C4VSH2"/>
<feature type="transmembrane region" description="Helical" evidence="1">
    <location>
        <begin position="69"/>
        <end position="93"/>
    </location>
</feature>
<feature type="transmembrane region" description="Helical" evidence="1">
    <location>
        <begin position="152"/>
        <end position="169"/>
    </location>
</feature>
<keyword evidence="1" id="KW-0472">Membrane</keyword>
<feature type="transmembrane region" description="Helical" evidence="1">
    <location>
        <begin position="105"/>
        <end position="132"/>
    </location>
</feature>
<dbReference type="RefSeq" id="WP_089018388.1">
    <property type="nucleotide sequence ID" value="NZ_LT607412.1"/>
</dbReference>
<feature type="transmembrane region" description="Helical" evidence="1">
    <location>
        <begin position="27"/>
        <end position="49"/>
    </location>
</feature>
<gene>
    <name evidence="2" type="ORF">GA0070607_2564</name>
</gene>
<proteinExistence type="predicted"/>
<keyword evidence="1" id="KW-1133">Transmembrane helix</keyword>
<feature type="transmembrane region" description="Helical" evidence="1">
    <location>
        <begin position="181"/>
        <end position="200"/>
    </location>
</feature>
<keyword evidence="3" id="KW-1185">Reference proteome</keyword>
<feature type="transmembrane region" description="Helical" evidence="1">
    <location>
        <begin position="206"/>
        <end position="226"/>
    </location>
</feature>